<dbReference type="InterPro" id="IPR009003">
    <property type="entry name" value="Peptidase_S1_PA"/>
</dbReference>
<feature type="region of interest" description="Disordered" evidence="1">
    <location>
        <begin position="318"/>
        <end position="364"/>
    </location>
</feature>
<dbReference type="GO" id="GO:0006508">
    <property type="term" value="P:proteolysis"/>
    <property type="evidence" value="ECO:0007669"/>
    <property type="project" value="UniProtKB-KW"/>
</dbReference>
<comment type="caution">
    <text evidence="2">The sequence shown here is derived from an EMBL/GenBank/DDBJ whole genome shotgun (WGS) entry which is preliminary data.</text>
</comment>
<feature type="region of interest" description="Disordered" evidence="1">
    <location>
        <begin position="529"/>
        <end position="613"/>
    </location>
</feature>
<keyword evidence="2" id="KW-0645">Protease</keyword>
<evidence type="ECO:0000313" key="3">
    <source>
        <dbReference type="Proteomes" id="UP000298111"/>
    </source>
</evidence>
<dbReference type="AlphaFoldDB" id="A0A8H1L8N5"/>
<dbReference type="Proteomes" id="UP000298111">
    <property type="component" value="Unassembled WGS sequence"/>
</dbReference>
<sequence length="1241" mass="130377">MTVVCVRPPLVRICDLAGRRRGIGFLADDLGTVVTSHEAVDGLGRAVLHAGRAATLVAACDITPVPEWDLALVRTTGLDTVVAPQVIATGRAHPTEEAWLLTEDGPLAATLETPTTATYTSTARYHALGHVLRLRVPASVGARLRLSADVSGAPVVNAATGAVLGVLGTALQSPDGAGALAVPLHPAGARTPGGPLGTLLRRNGACAPGFGPDLNLAGVLRLARASVGPAVERSAHAVPRPPVADTLDRFLRGAAGVVAVTGDPGSGRTTELAALAARCTRGPAPTPAVWLRGADLRAGDTGLRDAVARALTAVGRTVAAPARTGGERPTGAAEEDSADGGPPHRTVGGAEAPDAAGHPRDRDPDTVAHIARAAGRPLLVLLDAPEEMPPHLAHRLRSWTLRTAGWLRASGARLVLACRPEFWEQTAGLFPVDMLHPTGDAAGCLSLGALPPPQAARARAAYGLPDGALRPADEGHPLAMRMLARIRAAQDAGAPVGERPPPRHEIFSGFLDLLSLCVAQRLAARQGAGGGAVTHTETNAPARTDIPAGAGPDGMPGEHRDATAGPDPHGAAGTESARAGDGVQAGDEARAAGETHAVGAARGAEQGPRPPHPAAVRRLAARVSGQLHEAARRCLGSGQGELSRADFEELFPWHGGWASAVLAEGALTPAGEGYRFVDEEFADWLQGSHLELDAALDALVHRRTRDGTVPVPRHRIGPVVQALLLCDRRDGAGALTPRLLRLVDALDSDGAAEQDDDEAEAAWWAAHLLHETLLRMPDARPYVPVLRALAAHVTRRPRGDNHGADGFGPGFWRRVPLGAADKAELLRLLLPADPPADTAGGRRRFLNVLAELLPAEPGTLQPLLCRWFDDRRPLRPRRDTPGGSVPTVATAAQALLYVHRKRAVDALCEALVSAAHPYADELLAELAHAEPSALCRAVHRWAHDARDARAAAAAHHGVRAARRATSAGDRELLRHAAFALLRRPARPALHDAALAVLVRDPAERSRHLEAALRRFTATGDAELAAALGTALPTHPEPVLAAFRDLLTQPAFPEAQAQAVHALARLRTPALARRAAELVRQHATLRPWRAGDDVAAYLAIRLRHGNAARAVLRPLVADLLRDQPPAVRERLARVLAAGHGPLRDELLELLLADETEPSVLEAARRECRAPHAVPGPRHEPGRRQPPYPARSTWRETVRRPGQRASANAPGAAPRGRVLAAVPSQRRQVPGEAPPRDRPATGP</sequence>
<feature type="compositionally biased region" description="Basic and acidic residues" evidence="1">
    <location>
        <begin position="1232"/>
        <end position="1241"/>
    </location>
</feature>
<accession>A0A8H1L8N5</accession>
<evidence type="ECO:0000256" key="1">
    <source>
        <dbReference type="SAM" id="MobiDB-lite"/>
    </source>
</evidence>
<dbReference type="EMBL" id="RCIY01000088">
    <property type="protein sequence ID" value="TGG78011.1"/>
    <property type="molecule type" value="Genomic_DNA"/>
</dbReference>
<keyword evidence="2" id="KW-0378">Hydrolase</keyword>
<protein>
    <submittedName>
        <fullName evidence="2">Serine protease</fullName>
    </submittedName>
</protein>
<dbReference type="GO" id="GO:0008233">
    <property type="term" value="F:peptidase activity"/>
    <property type="evidence" value="ECO:0007669"/>
    <property type="project" value="UniProtKB-KW"/>
</dbReference>
<organism evidence="2 3">
    <name type="scientific">Streptomyces albus</name>
    <dbReference type="NCBI Taxonomy" id="1888"/>
    <lineage>
        <taxon>Bacteria</taxon>
        <taxon>Bacillati</taxon>
        <taxon>Actinomycetota</taxon>
        <taxon>Actinomycetes</taxon>
        <taxon>Kitasatosporales</taxon>
        <taxon>Streptomycetaceae</taxon>
        <taxon>Streptomyces</taxon>
    </lineage>
</organism>
<gene>
    <name evidence="2" type="ORF">D8771_25470</name>
</gene>
<dbReference type="SUPFAM" id="SSF52540">
    <property type="entry name" value="P-loop containing nucleoside triphosphate hydrolases"/>
    <property type="match status" value="1"/>
</dbReference>
<name>A0A8H1L8N5_9ACTN</name>
<evidence type="ECO:0000313" key="2">
    <source>
        <dbReference type="EMBL" id="TGG78011.1"/>
    </source>
</evidence>
<proteinExistence type="predicted"/>
<feature type="region of interest" description="Disordered" evidence="1">
    <location>
        <begin position="1166"/>
        <end position="1241"/>
    </location>
</feature>
<dbReference type="SUPFAM" id="SSF50494">
    <property type="entry name" value="Trypsin-like serine proteases"/>
    <property type="match status" value="1"/>
</dbReference>
<reference evidence="2 3" key="1">
    <citation type="submission" date="2018-10" db="EMBL/GenBank/DDBJ databases">
        <title>Isolation of pseudouridimycin from Streptomyces albus DSM 40763.</title>
        <authorList>
            <person name="Rosenqvist P."/>
            <person name="Metsae-Ketelae M."/>
            <person name="Virta P."/>
        </authorList>
    </citation>
    <scope>NUCLEOTIDE SEQUENCE [LARGE SCALE GENOMIC DNA]</scope>
    <source>
        <strain evidence="2 3">DSM 40763</strain>
    </source>
</reference>
<dbReference type="InterPro" id="IPR027417">
    <property type="entry name" value="P-loop_NTPase"/>
</dbReference>